<organism evidence="4 5">
    <name type="scientific">Parnassius apollo</name>
    <name type="common">Apollo butterfly</name>
    <name type="synonym">Papilio apollo</name>
    <dbReference type="NCBI Taxonomy" id="110799"/>
    <lineage>
        <taxon>Eukaryota</taxon>
        <taxon>Metazoa</taxon>
        <taxon>Ecdysozoa</taxon>
        <taxon>Arthropoda</taxon>
        <taxon>Hexapoda</taxon>
        <taxon>Insecta</taxon>
        <taxon>Pterygota</taxon>
        <taxon>Neoptera</taxon>
        <taxon>Endopterygota</taxon>
        <taxon>Lepidoptera</taxon>
        <taxon>Glossata</taxon>
        <taxon>Ditrysia</taxon>
        <taxon>Papilionoidea</taxon>
        <taxon>Papilionidae</taxon>
        <taxon>Parnassiinae</taxon>
        <taxon>Parnassini</taxon>
        <taxon>Parnassius</taxon>
        <taxon>Parnassius</taxon>
    </lineage>
</organism>
<evidence type="ECO:0000256" key="3">
    <source>
        <dbReference type="SAM" id="SignalP"/>
    </source>
</evidence>
<evidence type="ECO:0000256" key="1">
    <source>
        <dbReference type="SAM" id="Coils"/>
    </source>
</evidence>
<feature type="signal peptide" evidence="3">
    <location>
        <begin position="1"/>
        <end position="18"/>
    </location>
</feature>
<comment type="caution">
    <text evidence="4">The sequence shown here is derived from an EMBL/GenBank/DDBJ whole genome shotgun (WGS) entry which is preliminary data.</text>
</comment>
<keyword evidence="3" id="KW-0732">Signal</keyword>
<accession>A0A8S3W3Q3</accession>
<gene>
    <name evidence="4" type="ORF">PAPOLLO_LOCUS1667</name>
</gene>
<evidence type="ECO:0000256" key="2">
    <source>
        <dbReference type="SAM" id="MobiDB-lite"/>
    </source>
</evidence>
<dbReference type="EMBL" id="CAJQZP010000103">
    <property type="protein sequence ID" value="CAG4938660.1"/>
    <property type="molecule type" value="Genomic_DNA"/>
</dbReference>
<reference evidence="4" key="1">
    <citation type="submission" date="2021-04" db="EMBL/GenBank/DDBJ databases">
        <authorList>
            <person name="Tunstrom K."/>
        </authorList>
    </citation>
    <scope>NUCLEOTIDE SEQUENCE</scope>
</reference>
<name>A0A8S3W3Q3_PARAO</name>
<dbReference type="OrthoDB" id="6932714at2759"/>
<feature type="compositionally biased region" description="Basic and acidic residues" evidence="2">
    <location>
        <begin position="405"/>
        <end position="428"/>
    </location>
</feature>
<sequence length="658" mass="76859">MRSALCYVLLQVYVFALATNPRSVDVALETTFEFNNKQDVEIIEKVRNFLSKIEAAVDKKFVLRGVSRDVKYEFRDFLEELITTLNSYNDSDFKEVFKLLYEEIRDQRYKRSKFNELFDNEDLRYITFEVLNKINEAPVQLLRIRMKKFLKSLNSTRTDNQNTNFINFFNFLYKNKSRKKFKKVLRKFKRYGERPAESDLNLKDIIRSTLNFLIYDHFNNLDDSIRHDVKAWLGSIRQNSHFKTTSKKLTDIKRSKKGKVKSITTKKRFKNRNTNLQATSHKTFVTLYPEAIVFNTKKKLKRISPVPLWKERTASNRNYLYLVRDSNATDTIKENVFDKDVANQSENTSSDSPEFRWRATNTRWKDSTKLYDQFENQQKTMTHMLSPPIPSKSFTLENLNTSKTQEPRRNAYKNDEDLSNEKANESGLKESASAKYLDRIKKIEEELNEMKKEIKAKIYSRTKQYTTETIQLLDEYKGFIGREEDIYPSKTSDVSVVDRKYAENTSEHSHLRNETSKSDLVFRSDKFNNMKENDIFGDELLLRDTKEVTSVDVVHSATIKPELSTLNINISSRVGENSTIFTDHIPKSTELIAPKTETVTLPVVSESDTKILIEEVNVPKNVTFTQMPVNVESDITVSKEFSNKSSSLGYAEHISLKI</sequence>
<feature type="coiled-coil region" evidence="1">
    <location>
        <begin position="433"/>
        <end position="460"/>
    </location>
</feature>
<dbReference type="AlphaFoldDB" id="A0A8S3W3Q3"/>
<keyword evidence="1" id="KW-0175">Coiled coil</keyword>
<feature type="region of interest" description="Disordered" evidence="2">
    <location>
        <begin position="400"/>
        <end position="430"/>
    </location>
</feature>
<evidence type="ECO:0000313" key="5">
    <source>
        <dbReference type="Proteomes" id="UP000691718"/>
    </source>
</evidence>
<keyword evidence="5" id="KW-1185">Reference proteome</keyword>
<dbReference type="Proteomes" id="UP000691718">
    <property type="component" value="Unassembled WGS sequence"/>
</dbReference>
<feature type="chain" id="PRO_5035769470" evidence="3">
    <location>
        <begin position="19"/>
        <end position="658"/>
    </location>
</feature>
<evidence type="ECO:0000313" key="4">
    <source>
        <dbReference type="EMBL" id="CAG4938660.1"/>
    </source>
</evidence>
<proteinExistence type="predicted"/>
<protein>
    <submittedName>
        <fullName evidence="4">(apollo) hypothetical protein</fullName>
    </submittedName>
</protein>